<proteinExistence type="predicted"/>
<sequence length="48" mass="5497">MPEPLCFPRKKSLKFCRCFSLLILGGISFSSVPSTSRSHMFQLFEVGW</sequence>
<name>A0A2P2QYA7_RHIMU</name>
<reference evidence="1" key="1">
    <citation type="submission" date="2018-02" db="EMBL/GenBank/DDBJ databases">
        <title>Rhizophora mucronata_Transcriptome.</title>
        <authorList>
            <person name="Meera S.P."/>
            <person name="Sreeshan A."/>
            <person name="Augustine A."/>
        </authorList>
    </citation>
    <scope>NUCLEOTIDE SEQUENCE</scope>
    <source>
        <tissue evidence="1">Leaf</tissue>
    </source>
</reference>
<organism evidence="1">
    <name type="scientific">Rhizophora mucronata</name>
    <name type="common">Asiatic mangrove</name>
    <dbReference type="NCBI Taxonomy" id="61149"/>
    <lineage>
        <taxon>Eukaryota</taxon>
        <taxon>Viridiplantae</taxon>
        <taxon>Streptophyta</taxon>
        <taxon>Embryophyta</taxon>
        <taxon>Tracheophyta</taxon>
        <taxon>Spermatophyta</taxon>
        <taxon>Magnoliopsida</taxon>
        <taxon>eudicotyledons</taxon>
        <taxon>Gunneridae</taxon>
        <taxon>Pentapetalae</taxon>
        <taxon>rosids</taxon>
        <taxon>fabids</taxon>
        <taxon>Malpighiales</taxon>
        <taxon>Rhizophoraceae</taxon>
        <taxon>Rhizophora</taxon>
    </lineage>
</organism>
<accession>A0A2P2QYA7</accession>
<protein>
    <submittedName>
        <fullName evidence="1">Uncharacterized protein</fullName>
    </submittedName>
</protein>
<dbReference type="AlphaFoldDB" id="A0A2P2QYA7"/>
<dbReference type="EMBL" id="GGEC01091451">
    <property type="protein sequence ID" value="MBX71935.1"/>
    <property type="molecule type" value="Transcribed_RNA"/>
</dbReference>
<evidence type="ECO:0000313" key="1">
    <source>
        <dbReference type="EMBL" id="MBX71935.1"/>
    </source>
</evidence>